<sequence length="248" mass="27123">MDTGEAAFGVASLRLRGSMASASSRRAPSYRDYDVFSIASSSRAEAEDDEEALKWAALEKLPTHARVRKGIVAAADDGQGSGAAGEVVDVAGLGFQERKHLLERLVRVAEEDHESFLLKLKQRIDRVGLDFPTIEVRYEHLSIDALAHVGSRGLPTFLNTTLNSLESLANLLHVVPNKKRPLNILHDVHGVIKPRRMTLLLGPPGSGKTTLLLALAGKLGSDLKVNHFTFYSNMTNLNTLYQSGFRKL</sequence>
<evidence type="ECO:0000313" key="2">
    <source>
        <dbReference type="EMBL" id="EEE68612.1"/>
    </source>
</evidence>
<reference evidence="2" key="2">
    <citation type="submission" date="2008-12" db="EMBL/GenBank/DDBJ databases">
        <title>Improved gene annotation of the rice (Oryza sativa) genomes.</title>
        <authorList>
            <person name="Wang J."/>
            <person name="Li R."/>
            <person name="Fan W."/>
            <person name="Huang Q."/>
            <person name="Zhang J."/>
            <person name="Zhou Y."/>
            <person name="Hu Y."/>
            <person name="Zi S."/>
            <person name="Li J."/>
            <person name="Ni P."/>
            <person name="Zheng H."/>
            <person name="Zhang Y."/>
            <person name="Zhao M."/>
            <person name="Hao Q."/>
            <person name="McDermott J."/>
            <person name="Samudrala R."/>
            <person name="Kristiansen K."/>
            <person name="Wong G.K.-S."/>
        </authorList>
    </citation>
    <scope>NUCLEOTIDE SEQUENCE</scope>
</reference>
<gene>
    <name evidence="2" type="ORF">OsJ_27149</name>
</gene>
<dbReference type="PANTHER" id="PTHR48040">
    <property type="entry name" value="PLEIOTROPIC DRUG RESISTANCE PROTEIN 1-LIKE ISOFORM X1"/>
    <property type="match status" value="1"/>
</dbReference>
<dbReference type="EMBL" id="CM000145">
    <property type="protein sequence ID" value="EEE68612.1"/>
    <property type="molecule type" value="Genomic_DNA"/>
</dbReference>
<dbReference type="Gene3D" id="3.40.50.300">
    <property type="entry name" value="P-loop containing nucleotide triphosphate hydrolases"/>
    <property type="match status" value="1"/>
</dbReference>
<dbReference type="Proteomes" id="UP000007752">
    <property type="component" value="Chromosome 8"/>
</dbReference>
<accession>B9G0P5</accession>
<reference evidence="2" key="1">
    <citation type="journal article" date="2005" name="PLoS Biol.">
        <title>The genomes of Oryza sativa: a history of duplications.</title>
        <authorList>
            <person name="Yu J."/>
            <person name="Wang J."/>
            <person name="Lin W."/>
            <person name="Li S."/>
            <person name="Li H."/>
            <person name="Zhou J."/>
            <person name="Ni P."/>
            <person name="Dong W."/>
            <person name="Hu S."/>
            <person name="Zeng C."/>
            <person name="Zhang J."/>
            <person name="Zhang Y."/>
            <person name="Li R."/>
            <person name="Xu Z."/>
            <person name="Li S."/>
            <person name="Li X."/>
            <person name="Zheng H."/>
            <person name="Cong L."/>
            <person name="Lin L."/>
            <person name="Yin J."/>
            <person name="Geng J."/>
            <person name="Li G."/>
            <person name="Shi J."/>
            <person name="Liu J."/>
            <person name="Lv H."/>
            <person name="Li J."/>
            <person name="Wang J."/>
            <person name="Deng Y."/>
            <person name="Ran L."/>
            <person name="Shi X."/>
            <person name="Wang X."/>
            <person name="Wu Q."/>
            <person name="Li C."/>
            <person name="Ren X."/>
            <person name="Wang J."/>
            <person name="Wang X."/>
            <person name="Li D."/>
            <person name="Liu D."/>
            <person name="Zhang X."/>
            <person name="Ji Z."/>
            <person name="Zhao W."/>
            <person name="Sun Y."/>
            <person name="Zhang Z."/>
            <person name="Bao J."/>
            <person name="Han Y."/>
            <person name="Dong L."/>
            <person name="Ji J."/>
            <person name="Chen P."/>
            <person name="Wu S."/>
            <person name="Liu J."/>
            <person name="Xiao Y."/>
            <person name="Bu D."/>
            <person name="Tan J."/>
            <person name="Yang L."/>
            <person name="Ye C."/>
            <person name="Zhang J."/>
            <person name="Xu J."/>
            <person name="Zhou Y."/>
            <person name="Yu Y."/>
            <person name="Zhang B."/>
            <person name="Zhuang S."/>
            <person name="Wei H."/>
            <person name="Liu B."/>
            <person name="Lei M."/>
            <person name="Yu H."/>
            <person name="Li Y."/>
            <person name="Xu H."/>
            <person name="Wei S."/>
            <person name="He X."/>
            <person name="Fang L."/>
            <person name="Zhang Z."/>
            <person name="Zhang Y."/>
            <person name="Huang X."/>
            <person name="Su Z."/>
            <person name="Tong W."/>
            <person name="Li J."/>
            <person name="Tong Z."/>
            <person name="Li S."/>
            <person name="Ye J."/>
            <person name="Wang L."/>
            <person name="Fang L."/>
            <person name="Lei T."/>
            <person name="Chen C."/>
            <person name="Chen H."/>
            <person name="Xu Z."/>
            <person name="Li H."/>
            <person name="Huang H."/>
            <person name="Zhang F."/>
            <person name="Xu H."/>
            <person name="Li N."/>
            <person name="Zhao C."/>
            <person name="Li S."/>
            <person name="Dong L."/>
            <person name="Huang Y."/>
            <person name="Li L."/>
            <person name="Xi Y."/>
            <person name="Qi Q."/>
            <person name="Li W."/>
            <person name="Zhang B."/>
            <person name="Hu W."/>
            <person name="Zhang Y."/>
            <person name="Tian X."/>
            <person name="Jiao Y."/>
            <person name="Liang X."/>
            <person name="Jin J."/>
            <person name="Gao L."/>
            <person name="Zheng W."/>
            <person name="Hao B."/>
            <person name="Liu S."/>
            <person name="Wang W."/>
            <person name="Yuan L."/>
            <person name="Cao M."/>
            <person name="McDermott J."/>
            <person name="Samudrala R."/>
            <person name="Wang J."/>
            <person name="Wong G.K."/>
            <person name="Yang H."/>
        </authorList>
    </citation>
    <scope>NUCLEOTIDE SEQUENCE [LARGE SCALE GENOMIC DNA]</scope>
</reference>
<dbReference type="Pfam" id="PF14510">
    <property type="entry name" value="ABC_trans_N"/>
    <property type="match status" value="1"/>
</dbReference>
<protein>
    <recommendedName>
        <fullName evidence="1">Pleiotropic ABC efflux transporter N-terminal domain-containing protein</fullName>
    </recommendedName>
</protein>
<dbReference type="SUPFAM" id="SSF52540">
    <property type="entry name" value="P-loop containing nucleoside triphosphate hydrolases"/>
    <property type="match status" value="1"/>
</dbReference>
<organism evidence="2">
    <name type="scientific">Oryza sativa subsp. japonica</name>
    <name type="common">Rice</name>
    <dbReference type="NCBI Taxonomy" id="39947"/>
    <lineage>
        <taxon>Eukaryota</taxon>
        <taxon>Viridiplantae</taxon>
        <taxon>Streptophyta</taxon>
        <taxon>Embryophyta</taxon>
        <taxon>Tracheophyta</taxon>
        <taxon>Spermatophyta</taxon>
        <taxon>Magnoliopsida</taxon>
        <taxon>Liliopsida</taxon>
        <taxon>Poales</taxon>
        <taxon>Poaceae</taxon>
        <taxon>BOP clade</taxon>
        <taxon>Oryzoideae</taxon>
        <taxon>Oryzeae</taxon>
        <taxon>Oryzinae</taxon>
        <taxon>Oryza</taxon>
        <taxon>Oryza sativa</taxon>
    </lineage>
</organism>
<feature type="domain" description="Pleiotropic ABC efflux transporter N-terminal" evidence="1">
    <location>
        <begin position="110"/>
        <end position="159"/>
    </location>
</feature>
<dbReference type="InterPro" id="IPR029481">
    <property type="entry name" value="ABC_trans_N"/>
</dbReference>
<evidence type="ECO:0000259" key="1">
    <source>
        <dbReference type="Pfam" id="PF14510"/>
    </source>
</evidence>
<dbReference type="PANTHER" id="PTHR48040:SF35">
    <property type="entry name" value="ABC TRANSPORTER G FAMILY MEMBER 39-LIKE"/>
    <property type="match status" value="1"/>
</dbReference>
<name>B9G0P5_ORYSJ</name>
<proteinExistence type="predicted"/>
<dbReference type="AlphaFoldDB" id="B9G0P5"/>
<dbReference type="InterPro" id="IPR027417">
    <property type="entry name" value="P-loop_NTPase"/>
</dbReference>